<feature type="region of interest" description="Disordered" evidence="10">
    <location>
        <begin position="1027"/>
        <end position="1051"/>
    </location>
</feature>
<reference evidence="12 13" key="1">
    <citation type="journal article" date="2016" name="Nat. Commun.">
        <title>Extremotolerant tardigrade genome and improved radiotolerance of human cultured cells by tardigrade-unique protein.</title>
        <authorList>
            <person name="Hashimoto T."/>
            <person name="Horikawa D.D."/>
            <person name="Saito Y."/>
            <person name="Kuwahara H."/>
            <person name="Kozuka-Hata H."/>
            <person name="Shin-I T."/>
            <person name="Minakuchi Y."/>
            <person name="Ohishi K."/>
            <person name="Motoyama A."/>
            <person name="Aizu T."/>
            <person name="Enomoto A."/>
            <person name="Kondo K."/>
            <person name="Tanaka S."/>
            <person name="Hara Y."/>
            <person name="Koshikawa S."/>
            <person name="Sagara H."/>
            <person name="Miura T."/>
            <person name="Yokobori S."/>
            <person name="Miyagawa K."/>
            <person name="Suzuki Y."/>
            <person name="Kubo T."/>
            <person name="Oyama M."/>
            <person name="Kohara Y."/>
            <person name="Fujiyama A."/>
            <person name="Arakawa K."/>
            <person name="Katayama T."/>
            <person name="Toyoda A."/>
            <person name="Kunieda T."/>
        </authorList>
    </citation>
    <scope>NUCLEOTIDE SEQUENCE [LARGE SCALE GENOMIC DNA]</scope>
    <source>
        <strain evidence="12 13">YOKOZUNA-1</strain>
    </source>
</reference>
<dbReference type="PROSITE" id="PS50245">
    <property type="entry name" value="CAP_GLY_2"/>
    <property type="match status" value="1"/>
</dbReference>
<dbReference type="Proteomes" id="UP000186922">
    <property type="component" value="Unassembled WGS sequence"/>
</dbReference>
<dbReference type="GO" id="GO:0005874">
    <property type="term" value="C:microtubule"/>
    <property type="evidence" value="ECO:0007669"/>
    <property type="project" value="UniProtKB-KW"/>
</dbReference>
<feature type="compositionally biased region" description="Polar residues" evidence="10">
    <location>
        <begin position="182"/>
        <end position="202"/>
    </location>
</feature>
<dbReference type="STRING" id="947166.A0A1D1UZJ2"/>
<dbReference type="PROSITE" id="PS00845">
    <property type="entry name" value="CAP_GLY_1"/>
    <property type="match status" value="1"/>
</dbReference>
<keyword evidence="8" id="KW-0206">Cytoskeleton</keyword>
<protein>
    <recommendedName>
        <fullName evidence="3">Dynactin subunit 1</fullName>
    </recommendedName>
</protein>
<evidence type="ECO:0000256" key="10">
    <source>
        <dbReference type="SAM" id="MobiDB-lite"/>
    </source>
</evidence>
<evidence type="ECO:0000313" key="13">
    <source>
        <dbReference type="Proteomes" id="UP000186922"/>
    </source>
</evidence>
<evidence type="ECO:0000256" key="3">
    <source>
        <dbReference type="ARBA" id="ARBA00016574"/>
    </source>
</evidence>
<keyword evidence="6" id="KW-0243">Dynein</keyword>
<keyword evidence="4" id="KW-0963">Cytoplasm</keyword>
<evidence type="ECO:0000256" key="4">
    <source>
        <dbReference type="ARBA" id="ARBA00022490"/>
    </source>
</evidence>
<dbReference type="EMBL" id="BDGG01000002">
    <property type="protein sequence ID" value="GAU93082.1"/>
    <property type="molecule type" value="Genomic_DNA"/>
</dbReference>
<evidence type="ECO:0000256" key="5">
    <source>
        <dbReference type="ARBA" id="ARBA00022701"/>
    </source>
</evidence>
<comment type="caution">
    <text evidence="12">The sequence shown here is derived from an EMBL/GenBank/DDBJ whole genome shotgun (WGS) entry which is preliminary data.</text>
</comment>
<dbReference type="Gene3D" id="2.30.30.190">
    <property type="entry name" value="CAP Gly-rich-like domain"/>
    <property type="match status" value="1"/>
</dbReference>
<dbReference type="InterPro" id="IPR036859">
    <property type="entry name" value="CAP-Gly_dom_sf"/>
</dbReference>
<dbReference type="SMART" id="SM01052">
    <property type="entry name" value="CAP_GLY"/>
    <property type="match status" value="1"/>
</dbReference>
<organism evidence="12 13">
    <name type="scientific">Ramazzottius varieornatus</name>
    <name type="common">Water bear</name>
    <name type="synonym">Tardigrade</name>
    <dbReference type="NCBI Taxonomy" id="947166"/>
    <lineage>
        <taxon>Eukaryota</taxon>
        <taxon>Metazoa</taxon>
        <taxon>Ecdysozoa</taxon>
        <taxon>Tardigrada</taxon>
        <taxon>Eutardigrada</taxon>
        <taxon>Parachela</taxon>
        <taxon>Hypsibioidea</taxon>
        <taxon>Ramazzottiidae</taxon>
        <taxon>Ramazzottius</taxon>
    </lineage>
</organism>
<evidence type="ECO:0000256" key="9">
    <source>
        <dbReference type="SAM" id="Coils"/>
    </source>
</evidence>
<dbReference type="Pfam" id="PF01302">
    <property type="entry name" value="CAP_GLY"/>
    <property type="match status" value="1"/>
</dbReference>
<sequence length="1242" mass="141413">MLICLRNFSSRHPGFRIRTVHDLHSLECRDQESAAEDSMAESTSPVKEWSLNERVQDSRGDQGVIAFIGETQFAVGKWIGIILDEPKGKNNGTVKDIRYFECSENHGLFVRENQVYPIGSSSRRESIATSGATSLSGSTASLHSIADQALTTPAANRMKKPAPGPGGLKPPASGLPAPSSKTIPKTATPASRLSLPHPSSQAVPKAEGKPTSRQGVHLPAPTTKPLPEKAEPIKVENIKEQKKDVGESAERPHKISQSDRRESVESETSHKSESEVPVILKVESVDHAKLRREQESEVAKLRLQIEQLELHKSQMARAHADLQKQLQNAEREARQAKEAINADEVTELQETIEMLTLDKEMAEEKFDQMERDYEQLKLTYEEAKLELEVLQHEIKEGGHGELSSNFRADELQRKNEELKVALIKLRDILNDEKSDKQKLTKEVNRLEDRNSELEKAVERMKAEAGRNDEILADLREQVDAAIGAEEMVERLTEQNLDMEDKLKELRDTVDDYEAMVSMNNEMIEMNGLKERFLREEVDMAHAEVAALKKAILDRQQVVTDLEVTLHKYRDLTRQLQQENNELRAQLQQQTSNTQSSQLVPTTVDYKLKIQDDKANTERIDYKLLNIRGKILSKKSDYLALFMPELFNLNREEAYVQVCLLPEQILMKLELVDAEVRLKFDLPNAVEMAKLDGYSAQKRDQLVYGYCFMFLVKTLEMWDRDVDFAVRNASVETFSVMNELEGQMQRQDDSVQYYIELFKQGRLDELITLEYLETSALQMSEILTRLSAMDSSQRSSMDKLKDFLDVVSVASRSIAGIADSLSLQSQNSGPELPKWLQDFVTKSEEMLDLARKTKRPLESDNELRAVVLPDHVRNRIKPLMESIQKVVMLCYSWYKAVGSHNHLQGNAERVAVDSATLKSLLYSENDRGGFYKSAAVSPQQSMLNSLDEVRSTLRTYWTEIQDGEWTRGAIKVPEVQKHPLRLRSEALKKNLADAEELKSKIAAKDEEIAEIRRSLRAKIEEVSELQLRRSMAERRQENASKTEDDKSSRLAAQNTDLQQKLASLRAEYESESVHLRSQIELLESEKRQMEEKLKQTSKRFLSVDMPGKPATGKASGSGDFQVDGQVDVLRQVIANLRAEVVAAKSEQVKRDLEERLPPLKVHPPMRRDVTVERIGKLRRQLASLEAERLGVYARTALDLTRPKEERDKLLKERRTYETEFQLKSRKIRLDILELSGPAKNFIF</sequence>
<dbReference type="PANTHER" id="PTHR18916">
    <property type="entry name" value="DYNACTIN 1-RELATED MICROTUBULE-BINDING"/>
    <property type="match status" value="1"/>
</dbReference>
<feature type="compositionally biased region" description="Basic and acidic residues" evidence="10">
    <location>
        <begin position="226"/>
        <end position="274"/>
    </location>
</feature>
<feature type="coiled-coil region" evidence="9">
    <location>
        <begin position="1125"/>
        <end position="1186"/>
    </location>
</feature>
<feature type="coiled-coil region" evidence="9">
    <location>
        <begin position="558"/>
        <end position="592"/>
    </location>
</feature>
<evidence type="ECO:0000256" key="2">
    <source>
        <dbReference type="ARBA" id="ARBA00011010"/>
    </source>
</evidence>
<dbReference type="AlphaFoldDB" id="A0A1D1UZJ2"/>
<evidence type="ECO:0000313" key="12">
    <source>
        <dbReference type="EMBL" id="GAU93082.1"/>
    </source>
</evidence>
<keyword evidence="13" id="KW-1185">Reference proteome</keyword>
<accession>A0A1D1UZJ2</accession>
<dbReference type="SUPFAM" id="SSF74924">
    <property type="entry name" value="Cap-Gly domain"/>
    <property type="match status" value="1"/>
</dbReference>
<comment type="similarity">
    <text evidence="2">Belongs to the dynactin 150 kDa subunit family.</text>
</comment>
<dbReference type="InterPro" id="IPR022157">
    <property type="entry name" value="Dynactin"/>
</dbReference>
<dbReference type="GO" id="GO:0030286">
    <property type="term" value="C:dynein complex"/>
    <property type="evidence" value="ECO:0007669"/>
    <property type="project" value="UniProtKB-KW"/>
</dbReference>
<proteinExistence type="inferred from homology"/>
<dbReference type="OrthoDB" id="2130750at2759"/>
<gene>
    <name evidence="12" type="primary">RvY_05070-1</name>
    <name evidence="12" type="synonym">RvY_05070.1</name>
    <name evidence="12" type="ORF">RvY_05070</name>
</gene>
<evidence type="ECO:0000256" key="1">
    <source>
        <dbReference type="ARBA" id="ARBA00004245"/>
    </source>
</evidence>
<dbReference type="InterPro" id="IPR000938">
    <property type="entry name" value="CAP-Gly_domain"/>
</dbReference>
<feature type="coiled-coil region" evidence="9">
    <location>
        <begin position="291"/>
        <end position="515"/>
    </location>
</feature>
<feature type="compositionally biased region" description="Basic and acidic residues" evidence="10">
    <location>
        <begin position="1027"/>
        <end position="1047"/>
    </location>
</feature>
<evidence type="ECO:0000256" key="6">
    <source>
        <dbReference type="ARBA" id="ARBA00023017"/>
    </source>
</evidence>
<evidence type="ECO:0000259" key="11">
    <source>
        <dbReference type="PROSITE" id="PS50245"/>
    </source>
</evidence>
<dbReference type="Pfam" id="PF12455">
    <property type="entry name" value="Dynactin"/>
    <property type="match status" value="1"/>
</dbReference>
<evidence type="ECO:0000256" key="8">
    <source>
        <dbReference type="ARBA" id="ARBA00023212"/>
    </source>
</evidence>
<comment type="subcellular location">
    <subcellularLocation>
        <location evidence="1">Cytoplasm</location>
        <location evidence="1">Cytoskeleton</location>
    </subcellularLocation>
</comment>
<feature type="domain" description="CAP-Gly" evidence="11">
    <location>
        <begin position="69"/>
        <end position="111"/>
    </location>
</feature>
<keyword evidence="7 9" id="KW-0175">Coiled coil</keyword>
<feature type="region of interest" description="Disordered" evidence="10">
    <location>
        <begin position="153"/>
        <end position="275"/>
    </location>
</feature>
<feature type="compositionally biased region" description="Low complexity" evidence="10">
    <location>
        <begin position="169"/>
        <end position="181"/>
    </location>
</feature>
<name>A0A1D1UZJ2_RAMVA</name>
<evidence type="ECO:0000256" key="7">
    <source>
        <dbReference type="ARBA" id="ARBA00023054"/>
    </source>
</evidence>
<keyword evidence="5" id="KW-0493">Microtubule</keyword>